<dbReference type="GO" id="GO:0030313">
    <property type="term" value="C:cell envelope"/>
    <property type="evidence" value="ECO:0007669"/>
    <property type="project" value="UniProtKB-SubCell"/>
</dbReference>
<feature type="chain" id="PRO_5032575970" evidence="5">
    <location>
        <begin position="25"/>
        <end position="458"/>
    </location>
</feature>
<feature type="signal peptide" evidence="5">
    <location>
        <begin position="1"/>
        <end position="24"/>
    </location>
</feature>
<reference evidence="6 7" key="1">
    <citation type="submission" date="2020-07" db="EMBL/GenBank/DDBJ databases">
        <title>Sequencing the genomes of 1000 actinobacteria strains.</title>
        <authorList>
            <person name="Klenk H.-P."/>
        </authorList>
    </citation>
    <scope>NUCLEOTIDE SEQUENCE [LARGE SCALE GENOMIC DNA]</scope>
    <source>
        <strain evidence="6 7">DSM 15165</strain>
    </source>
</reference>
<dbReference type="Gene3D" id="3.40.190.10">
    <property type="entry name" value="Periplasmic binding protein-like II"/>
    <property type="match status" value="2"/>
</dbReference>
<dbReference type="CDD" id="cd14748">
    <property type="entry name" value="PBP2_UgpB"/>
    <property type="match status" value="1"/>
</dbReference>
<evidence type="ECO:0000256" key="4">
    <source>
        <dbReference type="ARBA" id="ARBA00022729"/>
    </source>
</evidence>
<dbReference type="PROSITE" id="PS51257">
    <property type="entry name" value="PROKAR_LIPOPROTEIN"/>
    <property type="match status" value="1"/>
</dbReference>
<organism evidence="6 7">
    <name type="scientific">Leifsonia shinshuensis</name>
    <dbReference type="NCBI Taxonomy" id="150026"/>
    <lineage>
        <taxon>Bacteria</taxon>
        <taxon>Bacillati</taxon>
        <taxon>Actinomycetota</taxon>
        <taxon>Actinomycetes</taxon>
        <taxon>Micrococcales</taxon>
        <taxon>Microbacteriaceae</taxon>
        <taxon>Leifsonia</taxon>
    </lineage>
</organism>
<comment type="similarity">
    <text evidence="2">Belongs to the bacterial solute-binding protein 1 family.</text>
</comment>
<dbReference type="EMBL" id="JACCFL010000001">
    <property type="protein sequence ID" value="NYJ22526.1"/>
    <property type="molecule type" value="Genomic_DNA"/>
</dbReference>
<dbReference type="SUPFAM" id="SSF53850">
    <property type="entry name" value="Periplasmic binding protein-like II"/>
    <property type="match status" value="1"/>
</dbReference>
<dbReference type="PANTHER" id="PTHR43649:SF31">
    <property type="entry name" value="SN-GLYCEROL-3-PHOSPHATE-BINDING PERIPLASMIC PROTEIN UGPB"/>
    <property type="match status" value="1"/>
</dbReference>
<dbReference type="InterPro" id="IPR006059">
    <property type="entry name" value="SBP"/>
</dbReference>
<dbReference type="AlphaFoldDB" id="A0A853CNT9"/>
<dbReference type="Pfam" id="PF13416">
    <property type="entry name" value="SBP_bac_8"/>
    <property type="match status" value="1"/>
</dbReference>
<dbReference type="PANTHER" id="PTHR43649">
    <property type="entry name" value="ARABINOSE-BINDING PROTEIN-RELATED"/>
    <property type="match status" value="1"/>
</dbReference>
<name>A0A853CNT9_9MICO</name>
<evidence type="ECO:0000256" key="2">
    <source>
        <dbReference type="ARBA" id="ARBA00008520"/>
    </source>
</evidence>
<evidence type="ECO:0000256" key="5">
    <source>
        <dbReference type="SAM" id="SignalP"/>
    </source>
</evidence>
<keyword evidence="3" id="KW-0813">Transport</keyword>
<keyword evidence="4 5" id="KW-0732">Signal</keyword>
<dbReference type="RefSeq" id="WP_179604563.1">
    <property type="nucleotide sequence ID" value="NZ_BAABEH010000001.1"/>
</dbReference>
<evidence type="ECO:0000256" key="1">
    <source>
        <dbReference type="ARBA" id="ARBA00004196"/>
    </source>
</evidence>
<evidence type="ECO:0000256" key="3">
    <source>
        <dbReference type="ARBA" id="ARBA00022448"/>
    </source>
</evidence>
<evidence type="ECO:0000313" key="7">
    <source>
        <dbReference type="Proteomes" id="UP000578352"/>
    </source>
</evidence>
<protein>
    <submittedName>
        <fullName evidence="6">sn-glycerol 3-phosphate transport system substrate-binding protein</fullName>
    </submittedName>
</protein>
<proteinExistence type="inferred from homology"/>
<dbReference type="Proteomes" id="UP000578352">
    <property type="component" value="Unassembled WGS sequence"/>
</dbReference>
<dbReference type="InterPro" id="IPR050490">
    <property type="entry name" value="Bact_solute-bd_prot1"/>
</dbReference>
<accession>A0A853CNT9</accession>
<evidence type="ECO:0000313" key="6">
    <source>
        <dbReference type="EMBL" id="NYJ22526.1"/>
    </source>
</evidence>
<gene>
    <name evidence="6" type="ORF">HNR13_000813</name>
</gene>
<comment type="subcellular location">
    <subcellularLocation>
        <location evidence="1">Cell envelope</location>
    </subcellularLocation>
</comment>
<comment type="caution">
    <text evidence="6">The sequence shown here is derived from an EMBL/GenBank/DDBJ whole genome shotgun (WGS) entry which is preliminary data.</text>
</comment>
<sequence length="458" mass="47127">MKRSVALGAAALLLLSLAGCSAGADSPATSASDAPGPSALANAKGVTEISFWHGLGGINAQALQSLIDEFNTENAGKIKVDTSAQGSYADLLAKYTASLRDKSTPTVTLSNDISSGFLHDVKRSVSPEAMAAANPGDLKLDQLAPAGKRYYSVNDELVAVPMNMSTPLLFVNTELLQQAGVETSSLKTLDGLAAAATKITQATGVPGIAEAFDDWWFEQLTATSGNLYCTPENGRGTKSADKVSFQQASQVKAFSTMADLYKADAGLDVGTDNNNAVTAFAAGKTAMMFNSSATAASVANSTTFPYGALPFPLSAPSSKAGTVVGGSAMWLSNQATPAQQVAGWKLISFLASPASQAKFSEATGYVPANTALENTTARKDYLASHPVAQVAIDQVKDVADVPASHGCFTGAFSAIRAAMVPQMQAAFSGSKTMKQALADATTAANQAISDYKEQLAGD</sequence>